<reference evidence="2" key="1">
    <citation type="journal article" date="2014" name="Front. Microbiol.">
        <title>High frequency of phylogenetically diverse reductive dehalogenase-homologous genes in deep subseafloor sedimentary metagenomes.</title>
        <authorList>
            <person name="Kawai M."/>
            <person name="Futagami T."/>
            <person name="Toyoda A."/>
            <person name="Takaki Y."/>
            <person name="Nishi S."/>
            <person name="Hori S."/>
            <person name="Arai W."/>
            <person name="Tsubouchi T."/>
            <person name="Morono Y."/>
            <person name="Uchiyama I."/>
            <person name="Ito T."/>
            <person name="Fujiyama A."/>
            <person name="Inagaki F."/>
            <person name="Takami H."/>
        </authorList>
    </citation>
    <scope>NUCLEOTIDE SEQUENCE</scope>
    <source>
        <strain evidence="2">Expedition CK06-06</strain>
    </source>
</reference>
<dbReference type="AlphaFoldDB" id="X1MFE8"/>
<accession>X1MFE8</accession>
<proteinExistence type="predicted"/>
<keyword evidence="1" id="KW-0812">Transmembrane</keyword>
<dbReference type="EMBL" id="BARV01014221">
    <property type="protein sequence ID" value="GAI30382.1"/>
    <property type="molecule type" value="Genomic_DNA"/>
</dbReference>
<organism evidence="2">
    <name type="scientific">marine sediment metagenome</name>
    <dbReference type="NCBI Taxonomy" id="412755"/>
    <lineage>
        <taxon>unclassified sequences</taxon>
        <taxon>metagenomes</taxon>
        <taxon>ecological metagenomes</taxon>
    </lineage>
</organism>
<keyword evidence="1" id="KW-1133">Transmembrane helix</keyword>
<evidence type="ECO:0000313" key="2">
    <source>
        <dbReference type="EMBL" id="GAI30382.1"/>
    </source>
</evidence>
<feature type="transmembrane region" description="Helical" evidence="1">
    <location>
        <begin position="56"/>
        <end position="76"/>
    </location>
</feature>
<comment type="caution">
    <text evidence="2">The sequence shown here is derived from an EMBL/GenBank/DDBJ whole genome shotgun (WGS) entry which is preliminary data.</text>
</comment>
<gene>
    <name evidence="2" type="ORF">S06H3_25027</name>
</gene>
<evidence type="ECO:0000256" key="1">
    <source>
        <dbReference type="SAM" id="Phobius"/>
    </source>
</evidence>
<sequence length="77" mass="8904">VYCGIPEHTTLPLTITRTIRHTSQSEHKYNLSPFHIPYCEQHFEEIKAIDARIEKIMDTVGLISFVGFGIILLPFLY</sequence>
<name>X1MFE8_9ZZZZ</name>
<keyword evidence="1" id="KW-0472">Membrane</keyword>
<protein>
    <submittedName>
        <fullName evidence="2">Uncharacterized protein</fullName>
    </submittedName>
</protein>
<feature type="non-terminal residue" evidence="2">
    <location>
        <position position="77"/>
    </location>
</feature>
<feature type="non-terminal residue" evidence="2">
    <location>
        <position position="1"/>
    </location>
</feature>